<evidence type="ECO:0000259" key="1">
    <source>
        <dbReference type="Pfam" id="PF01498"/>
    </source>
</evidence>
<dbReference type="PANTHER" id="PTHR47326">
    <property type="entry name" value="TRANSPOSABLE ELEMENT TC3 TRANSPOSASE-LIKE PROTEIN"/>
    <property type="match status" value="1"/>
</dbReference>
<sequence>MVRGVALSLAKKKQIIELCEKKKLSPTKISQKQKIPYETVRQVLLHRNNLHEPKKRGPKPKVTVRGQRRIPRYVKKHRKVSHRTLTKVLSLNCSPSTTLRTLHIMKMKKKRLRRRPKLTERHVAKRIQFAEEFLLNDQSKKTEIIFSDEKKFRFDGPDGWAYYWYSLDEKDDDSIYSKDYGKYKGVMVHATISSAGILSLDRLQGSITADVWRELLLSKVLPSIHAAHGEQFKYQMDNASCHKNKETLKDLESYGFSFLDWPALSPDLNPVENMWSIMVRKVYEDGVNYENEEDLWAGIQRAGRKITKKDILPLVNSFQKRLTELLKRGGKYVQ</sequence>
<reference evidence="3 4" key="1">
    <citation type="submission" date="2019-03" db="EMBL/GenBank/DDBJ databases">
        <title>Single cell metagenomics reveals metabolic interactions within the superorganism composed of flagellate Streblomastix strix and complex community of Bacteroidetes bacteria on its surface.</title>
        <authorList>
            <person name="Treitli S.C."/>
            <person name="Kolisko M."/>
            <person name="Husnik F."/>
            <person name="Keeling P."/>
            <person name="Hampl V."/>
        </authorList>
    </citation>
    <scope>NUCLEOTIDE SEQUENCE [LARGE SCALE GENOMIC DNA]</scope>
    <source>
        <strain evidence="3">ST1C</strain>
    </source>
</reference>
<dbReference type="EMBL" id="SNRW01005800">
    <property type="protein sequence ID" value="KAA6384355.1"/>
    <property type="molecule type" value="Genomic_DNA"/>
</dbReference>
<dbReference type="GO" id="GO:0006313">
    <property type="term" value="P:DNA transposition"/>
    <property type="evidence" value="ECO:0007669"/>
    <property type="project" value="InterPro"/>
</dbReference>
<accession>A0A5J4VPE5</accession>
<dbReference type="AlphaFoldDB" id="A0A5J4VPE5"/>
<dbReference type="Gene3D" id="3.30.420.10">
    <property type="entry name" value="Ribonuclease H-like superfamily/Ribonuclease H"/>
    <property type="match status" value="1"/>
</dbReference>
<protein>
    <submittedName>
        <fullName evidence="3">Putative Transposable element Tc3 transposase</fullName>
    </submittedName>
</protein>
<dbReference type="GO" id="GO:0015074">
    <property type="term" value="P:DNA integration"/>
    <property type="evidence" value="ECO:0007669"/>
    <property type="project" value="InterPro"/>
</dbReference>
<dbReference type="InterPro" id="IPR036397">
    <property type="entry name" value="RNaseH_sf"/>
</dbReference>
<evidence type="ECO:0000313" key="3">
    <source>
        <dbReference type="EMBL" id="KAA6384355.1"/>
    </source>
</evidence>
<evidence type="ECO:0000313" key="4">
    <source>
        <dbReference type="Proteomes" id="UP000324800"/>
    </source>
</evidence>
<dbReference type="PANTHER" id="PTHR47326:SF1">
    <property type="entry name" value="HTH PSQ-TYPE DOMAIN-CONTAINING PROTEIN"/>
    <property type="match status" value="1"/>
</dbReference>
<gene>
    <name evidence="3" type="ORF">EZS28_020118</name>
</gene>
<feature type="domain" description="Transposase Tc1-like" evidence="1">
    <location>
        <begin position="67"/>
        <end position="134"/>
    </location>
</feature>
<dbReference type="Proteomes" id="UP000324800">
    <property type="component" value="Unassembled WGS sequence"/>
</dbReference>
<organism evidence="3 4">
    <name type="scientific">Streblomastix strix</name>
    <dbReference type="NCBI Taxonomy" id="222440"/>
    <lineage>
        <taxon>Eukaryota</taxon>
        <taxon>Metamonada</taxon>
        <taxon>Preaxostyla</taxon>
        <taxon>Oxymonadida</taxon>
        <taxon>Streblomastigidae</taxon>
        <taxon>Streblomastix</taxon>
    </lineage>
</organism>
<dbReference type="InterPro" id="IPR038717">
    <property type="entry name" value="Tc1-like_DDE_dom"/>
</dbReference>
<dbReference type="Pfam" id="PF13358">
    <property type="entry name" value="DDE_3"/>
    <property type="match status" value="1"/>
</dbReference>
<evidence type="ECO:0000259" key="2">
    <source>
        <dbReference type="Pfam" id="PF13358"/>
    </source>
</evidence>
<feature type="domain" description="Tc1-like transposase DDE" evidence="2">
    <location>
        <begin position="144"/>
        <end position="293"/>
    </location>
</feature>
<dbReference type="GO" id="GO:0003677">
    <property type="term" value="F:DNA binding"/>
    <property type="evidence" value="ECO:0007669"/>
    <property type="project" value="InterPro"/>
</dbReference>
<proteinExistence type="predicted"/>
<dbReference type="Pfam" id="PF01498">
    <property type="entry name" value="HTH_Tnp_Tc3_2"/>
    <property type="match status" value="1"/>
</dbReference>
<name>A0A5J4VPE5_9EUKA</name>
<dbReference type="OrthoDB" id="407692at2759"/>
<dbReference type="InterPro" id="IPR002492">
    <property type="entry name" value="Transposase_Tc1-like"/>
</dbReference>
<comment type="caution">
    <text evidence="3">The sequence shown here is derived from an EMBL/GenBank/DDBJ whole genome shotgun (WGS) entry which is preliminary data.</text>
</comment>